<evidence type="ECO:0000313" key="1">
    <source>
        <dbReference type="EMBL" id="QQC65118.1"/>
    </source>
</evidence>
<dbReference type="RefSeq" id="WP_157004138.1">
    <property type="nucleotide sequence ID" value="NZ_CP066075.1"/>
</dbReference>
<protein>
    <submittedName>
        <fullName evidence="1">Uncharacterized protein</fullName>
    </submittedName>
</protein>
<keyword evidence="2" id="KW-1185">Reference proteome</keyword>
<dbReference type="KEGG" id="pgis:I6I06_06535"/>
<dbReference type="Proteomes" id="UP000595610">
    <property type="component" value="Chromosome 1"/>
</dbReference>
<dbReference type="EMBL" id="CP066075">
    <property type="protein sequence ID" value="QQC65118.1"/>
    <property type="molecule type" value="Genomic_DNA"/>
</dbReference>
<organism evidence="1 2">
    <name type="scientific">Paraburkholderia ginsengisoli</name>
    <dbReference type="NCBI Taxonomy" id="311231"/>
    <lineage>
        <taxon>Bacteria</taxon>
        <taxon>Pseudomonadati</taxon>
        <taxon>Pseudomonadota</taxon>
        <taxon>Betaproteobacteria</taxon>
        <taxon>Burkholderiales</taxon>
        <taxon>Burkholderiaceae</taxon>
        <taxon>Paraburkholderia</taxon>
    </lineage>
</organism>
<gene>
    <name evidence="1" type="ORF">I6I06_06535</name>
</gene>
<evidence type="ECO:0000313" key="2">
    <source>
        <dbReference type="Proteomes" id="UP000595610"/>
    </source>
</evidence>
<name>A0A7T4TA33_9BURK</name>
<dbReference type="AlphaFoldDB" id="A0A7T4TA33"/>
<accession>A0A7T4TA33</accession>
<sequence>MYGATTIGTDDSGDASSVGVAMGCAPTIGCHDVGPVRMTVPLCPSLMPPCESRITGLRVLSGVANAFDTAKTGVSKPAAITARRDRGERIEGMGGPVWFENAG</sequence>
<proteinExistence type="predicted"/>
<reference evidence="1 2" key="1">
    <citation type="submission" date="2020-12" db="EMBL/GenBank/DDBJ databases">
        <title>FDA dAtabase for Regulatory Grade micrObial Sequences (FDA-ARGOS): Supporting development and validation of Infectious Disease Dx tests.</title>
        <authorList>
            <person name="Nelson B."/>
            <person name="Plummer A."/>
            <person name="Tallon L."/>
            <person name="Sadzewicz L."/>
            <person name="Zhao X."/>
            <person name="Boylan J."/>
            <person name="Ott S."/>
            <person name="Bowen H."/>
            <person name="Vavikolanu K."/>
            <person name="Mehta A."/>
            <person name="Aluvathingal J."/>
            <person name="Nadendla S."/>
            <person name="Myers T."/>
            <person name="Yan Y."/>
            <person name="Sichtig H."/>
        </authorList>
    </citation>
    <scope>NUCLEOTIDE SEQUENCE [LARGE SCALE GENOMIC DNA]</scope>
    <source>
        <strain evidence="1 2">FDAARGOS_1049</strain>
    </source>
</reference>